<feature type="transmembrane region" description="Helical" evidence="7">
    <location>
        <begin position="821"/>
        <end position="841"/>
    </location>
</feature>
<accession>A0A520LKJ4</accession>
<keyword evidence="6 7" id="KW-0472">Membrane</keyword>
<protein>
    <recommendedName>
        <fullName evidence="8">SSD domain-containing protein</fullName>
    </recommendedName>
</protein>
<gene>
    <name evidence="9" type="ORF">EVB02_03500</name>
</gene>
<organism evidence="9 10">
    <name type="scientific">SAR92 clade bacterium</name>
    <dbReference type="NCBI Taxonomy" id="2315479"/>
    <lineage>
        <taxon>Bacteria</taxon>
        <taxon>Pseudomonadati</taxon>
        <taxon>Pseudomonadota</taxon>
        <taxon>Gammaproteobacteria</taxon>
        <taxon>Cellvibrionales</taxon>
        <taxon>Porticoccaceae</taxon>
        <taxon>SAR92 clade</taxon>
    </lineage>
</organism>
<feature type="transmembrane region" description="Helical" evidence="7">
    <location>
        <begin position="380"/>
        <end position="401"/>
    </location>
</feature>
<feature type="domain" description="SSD" evidence="8">
    <location>
        <begin position="749"/>
        <end position="875"/>
    </location>
</feature>
<keyword evidence="5 7" id="KW-1133">Transmembrane helix</keyword>
<dbReference type="Proteomes" id="UP000318148">
    <property type="component" value="Unassembled WGS sequence"/>
</dbReference>
<proteinExistence type="inferred from homology"/>
<dbReference type="AlphaFoldDB" id="A0A520LKJ4"/>
<feature type="transmembrane region" description="Helical" evidence="7">
    <location>
        <begin position="753"/>
        <end position="774"/>
    </location>
</feature>
<evidence type="ECO:0000256" key="2">
    <source>
        <dbReference type="ARBA" id="ARBA00010157"/>
    </source>
</evidence>
<dbReference type="InterPro" id="IPR004869">
    <property type="entry name" value="MMPL_dom"/>
</dbReference>
<feature type="transmembrane region" description="Helical" evidence="7">
    <location>
        <begin position="283"/>
        <end position="302"/>
    </location>
</feature>
<evidence type="ECO:0000256" key="3">
    <source>
        <dbReference type="ARBA" id="ARBA00022475"/>
    </source>
</evidence>
<comment type="caution">
    <text evidence="9">The sequence shown here is derived from an EMBL/GenBank/DDBJ whole genome shotgun (WGS) entry which is preliminary data.</text>
</comment>
<dbReference type="Pfam" id="PF03176">
    <property type="entry name" value="MMPL"/>
    <property type="match status" value="2"/>
</dbReference>
<comment type="subcellular location">
    <subcellularLocation>
        <location evidence="1">Cell membrane</location>
        <topology evidence="1">Multi-pass membrane protein</topology>
    </subcellularLocation>
</comment>
<evidence type="ECO:0000256" key="5">
    <source>
        <dbReference type="ARBA" id="ARBA00022989"/>
    </source>
</evidence>
<feature type="transmembrane region" description="Helical" evidence="7">
    <location>
        <begin position="308"/>
        <end position="329"/>
    </location>
</feature>
<reference evidence="9 10" key="1">
    <citation type="submission" date="2019-02" db="EMBL/GenBank/DDBJ databases">
        <title>Prokaryotic population dynamics and viral predation in marine succession experiment using metagenomics: the confinement effect.</title>
        <authorList>
            <person name="Haro-Moreno J.M."/>
            <person name="Rodriguez-Valera F."/>
            <person name="Lopez-Perez M."/>
        </authorList>
    </citation>
    <scope>NUCLEOTIDE SEQUENCE [LARGE SCALE GENOMIC DNA]</scope>
    <source>
        <strain evidence="9">MED-G169</strain>
    </source>
</reference>
<feature type="domain" description="SSD" evidence="8">
    <location>
        <begin position="311"/>
        <end position="434"/>
    </location>
</feature>
<dbReference type="PANTHER" id="PTHR33406">
    <property type="entry name" value="MEMBRANE PROTEIN MJ1562-RELATED"/>
    <property type="match status" value="1"/>
</dbReference>
<evidence type="ECO:0000256" key="4">
    <source>
        <dbReference type="ARBA" id="ARBA00022692"/>
    </source>
</evidence>
<dbReference type="EMBL" id="SHBO01000044">
    <property type="protein sequence ID" value="RZO05273.1"/>
    <property type="molecule type" value="Genomic_DNA"/>
</dbReference>
<evidence type="ECO:0000256" key="1">
    <source>
        <dbReference type="ARBA" id="ARBA00004651"/>
    </source>
</evidence>
<feature type="transmembrane region" description="Helical" evidence="7">
    <location>
        <begin position="463"/>
        <end position="496"/>
    </location>
</feature>
<name>A0A520LKJ4_9GAMM</name>
<keyword evidence="3" id="KW-1003">Cell membrane</keyword>
<dbReference type="Gene3D" id="1.20.1640.10">
    <property type="entry name" value="Multidrug efflux transporter AcrB transmembrane domain"/>
    <property type="match status" value="2"/>
</dbReference>
<keyword evidence="4 7" id="KW-0812">Transmembrane</keyword>
<dbReference type="GO" id="GO:0005886">
    <property type="term" value="C:plasma membrane"/>
    <property type="evidence" value="ECO:0007669"/>
    <property type="project" value="UniProtKB-SubCell"/>
</dbReference>
<feature type="transmembrane region" description="Helical" evidence="7">
    <location>
        <begin position="780"/>
        <end position="800"/>
    </location>
</feature>
<evidence type="ECO:0000313" key="10">
    <source>
        <dbReference type="Proteomes" id="UP000318148"/>
    </source>
</evidence>
<evidence type="ECO:0000259" key="8">
    <source>
        <dbReference type="PROSITE" id="PS50156"/>
    </source>
</evidence>
<dbReference type="PROSITE" id="PS50156">
    <property type="entry name" value="SSD"/>
    <property type="match status" value="2"/>
</dbReference>
<dbReference type="PANTHER" id="PTHR33406:SF6">
    <property type="entry name" value="MEMBRANE PROTEIN YDGH-RELATED"/>
    <property type="match status" value="1"/>
</dbReference>
<evidence type="ECO:0000313" key="9">
    <source>
        <dbReference type="EMBL" id="RZO05273.1"/>
    </source>
</evidence>
<evidence type="ECO:0000256" key="7">
    <source>
        <dbReference type="SAM" id="Phobius"/>
    </source>
</evidence>
<feature type="transmembrane region" description="Helical" evidence="7">
    <location>
        <begin position="727"/>
        <end position="746"/>
    </location>
</feature>
<dbReference type="InterPro" id="IPR000731">
    <property type="entry name" value="SSD"/>
</dbReference>
<dbReference type="SUPFAM" id="SSF82866">
    <property type="entry name" value="Multidrug efflux transporter AcrB transmembrane domain"/>
    <property type="match status" value="2"/>
</dbReference>
<sequence length="898" mass="99838">MIENFLLKLTQFFTLIPSKVINKRRFILPLFIFLTLFFISLIVSKSSLDLSIEAFLNEESDAQVALDEFRRQFGSDRSVFLIYKPKDGDVFSFQSLSMIKELTKSVKELSAKDSDDEGNQNYLSRIRKVKSVANLRVQINDSDGLVSQLIVPRDLVNEKSLLRSIKEKALSQSDYVSAFYSRDFSTGALVIETDFGLVKKEGFTSELDSLDIVLDEGFTDFDIDFDESAVVQKVEFADVDPSDYYLFGKSLESVYAQYETHFDFYPVGEPSITAQLKDSLDQMAILGLLMIVIFSGLLWILFKSASALSWSMLTVASSVIWCWGITALLGYKITTMIALTILLIFSVGIADCVHVMSSYFSYQRNGLSHKEALTKAYEQVGLAILLTTLTTACGILVLATSSLEPIRIFAFMCAGGVFLAFLFTIFILPIFLDVWHPKVNKDSSTRIELLKDITNKMNAASRLVLLGLLGALIFYAFELFVGLYIIFVVGLTFVVVRFHQNILESVPNFVFQRPKLILACFSVIFGICIFGATKIVIDTNIAGLFRSDHPVSIAVNTVDESMSGSQSMEVMIDTKQFNGMHSPSILKSVDSLQTYLEETYPEKIGRTFSLANIVKETRKIMNDSDDAYKIPDDAREISQLLFLFNSADPSERRSLVSDDYSRSHITVNAKNMGSFEYKELFNDVEMQIQKIFANPKSEFPKLEVNLTGSIATLMVVTDDIAKSQFDGFSLALGLISLIMIVTLGSVRAGVMGMIPNAIPAFLAFGLMGLFVIPLDADTLLIAPVILGIAVDDTIHFMTHYRIELIKTKDIGLALKSAIREVGQAVMFTTMIIGLGFAVLSFSEYLGLAKVGFFGSIAIFFALLCDLLLIPAMIMLFKPTFGVSGVERELNFNGGKFAV</sequence>
<feature type="transmembrane region" description="Helical" evidence="7">
    <location>
        <begin position="26"/>
        <end position="43"/>
    </location>
</feature>
<dbReference type="InterPro" id="IPR050545">
    <property type="entry name" value="Mycobact_MmpL"/>
</dbReference>
<feature type="transmembrane region" description="Helical" evidence="7">
    <location>
        <begin position="408"/>
        <end position="432"/>
    </location>
</feature>
<feature type="transmembrane region" description="Helical" evidence="7">
    <location>
        <begin position="853"/>
        <end position="876"/>
    </location>
</feature>
<evidence type="ECO:0000256" key="6">
    <source>
        <dbReference type="ARBA" id="ARBA00023136"/>
    </source>
</evidence>
<comment type="similarity">
    <text evidence="2">Belongs to the resistance-nodulation-cell division (RND) (TC 2.A.6) family. MmpL subfamily.</text>
</comment>
<feature type="transmembrane region" description="Helical" evidence="7">
    <location>
        <begin position="516"/>
        <end position="537"/>
    </location>
</feature>
<feature type="transmembrane region" description="Helical" evidence="7">
    <location>
        <begin position="336"/>
        <end position="360"/>
    </location>
</feature>